<accession>A0A2Z7B6S5</accession>
<keyword evidence="4" id="KW-1185">Reference proteome</keyword>
<protein>
    <submittedName>
        <fullName evidence="3">Uncharacterized protein</fullName>
    </submittedName>
</protein>
<keyword evidence="2" id="KW-0472">Membrane</keyword>
<dbReference type="AlphaFoldDB" id="A0A2Z7B6S5"/>
<organism evidence="3 4">
    <name type="scientific">Dorcoceras hygrometricum</name>
    <dbReference type="NCBI Taxonomy" id="472368"/>
    <lineage>
        <taxon>Eukaryota</taxon>
        <taxon>Viridiplantae</taxon>
        <taxon>Streptophyta</taxon>
        <taxon>Embryophyta</taxon>
        <taxon>Tracheophyta</taxon>
        <taxon>Spermatophyta</taxon>
        <taxon>Magnoliopsida</taxon>
        <taxon>eudicotyledons</taxon>
        <taxon>Gunneridae</taxon>
        <taxon>Pentapetalae</taxon>
        <taxon>asterids</taxon>
        <taxon>lamiids</taxon>
        <taxon>Lamiales</taxon>
        <taxon>Gesneriaceae</taxon>
        <taxon>Didymocarpoideae</taxon>
        <taxon>Trichosporeae</taxon>
        <taxon>Loxocarpinae</taxon>
        <taxon>Dorcoceras</taxon>
    </lineage>
</organism>
<name>A0A2Z7B6S5_9LAMI</name>
<feature type="transmembrane region" description="Helical" evidence="2">
    <location>
        <begin position="113"/>
        <end position="135"/>
    </location>
</feature>
<keyword evidence="2" id="KW-1133">Transmembrane helix</keyword>
<feature type="transmembrane region" description="Helical" evidence="2">
    <location>
        <begin position="39"/>
        <end position="60"/>
    </location>
</feature>
<gene>
    <name evidence="3" type="ORF">F511_03770</name>
</gene>
<evidence type="ECO:0000313" key="4">
    <source>
        <dbReference type="Proteomes" id="UP000250235"/>
    </source>
</evidence>
<feature type="compositionally biased region" description="Polar residues" evidence="1">
    <location>
        <begin position="1"/>
        <end position="16"/>
    </location>
</feature>
<keyword evidence="2" id="KW-0812">Transmembrane</keyword>
<dbReference type="EMBL" id="KV009368">
    <property type="protein sequence ID" value="KZV29485.1"/>
    <property type="molecule type" value="Genomic_DNA"/>
</dbReference>
<reference evidence="3 4" key="1">
    <citation type="journal article" date="2015" name="Proc. Natl. Acad. Sci. U.S.A.">
        <title>The resurrection genome of Boea hygrometrica: A blueprint for survival of dehydration.</title>
        <authorList>
            <person name="Xiao L."/>
            <person name="Yang G."/>
            <person name="Zhang L."/>
            <person name="Yang X."/>
            <person name="Zhao S."/>
            <person name="Ji Z."/>
            <person name="Zhou Q."/>
            <person name="Hu M."/>
            <person name="Wang Y."/>
            <person name="Chen M."/>
            <person name="Xu Y."/>
            <person name="Jin H."/>
            <person name="Xiao X."/>
            <person name="Hu G."/>
            <person name="Bao F."/>
            <person name="Hu Y."/>
            <person name="Wan P."/>
            <person name="Li L."/>
            <person name="Deng X."/>
            <person name="Kuang T."/>
            <person name="Xiang C."/>
            <person name="Zhu J.K."/>
            <person name="Oliver M.J."/>
            <person name="He Y."/>
        </authorList>
    </citation>
    <scope>NUCLEOTIDE SEQUENCE [LARGE SCALE GENOMIC DNA]</scope>
    <source>
        <strain evidence="4">cv. XS01</strain>
    </source>
</reference>
<sequence>MMTSRLLPPSSSTDMMTSRLLPPSSSTDMMTSRLLNLDFFQSAMLTSSLLLAASSCWYLATAGYQRKELLNLIANAKRCRINLFKRHRFAIANSKYHLLNLFHCSHLLVNNSFLLIVMSLLMTSSMLSAPAVFFIC</sequence>
<proteinExistence type="predicted"/>
<dbReference type="Proteomes" id="UP000250235">
    <property type="component" value="Unassembled WGS sequence"/>
</dbReference>
<feature type="region of interest" description="Disordered" evidence="1">
    <location>
        <begin position="1"/>
        <end position="24"/>
    </location>
</feature>
<evidence type="ECO:0000256" key="2">
    <source>
        <dbReference type="SAM" id="Phobius"/>
    </source>
</evidence>
<evidence type="ECO:0000256" key="1">
    <source>
        <dbReference type="SAM" id="MobiDB-lite"/>
    </source>
</evidence>
<evidence type="ECO:0000313" key="3">
    <source>
        <dbReference type="EMBL" id="KZV29485.1"/>
    </source>
</evidence>